<organism evidence="2">
    <name type="scientific">marine metagenome</name>
    <dbReference type="NCBI Taxonomy" id="408172"/>
    <lineage>
        <taxon>unclassified sequences</taxon>
        <taxon>metagenomes</taxon>
        <taxon>ecological metagenomes</taxon>
    </lineage>
</organism>
<protein>
    <recommendedName>
        <fullName evidence="3">Glycosyl hydrolase-like 10 domain-containing protein</fullName>
    </recommendedName>
</protein>
<gene>
    <name evidence="2" type="ORF">METZ01_LOCUS313194</name>
</gene>
<feature type="compositionally biased region" description="Polar residues" evidence="1">
    <location>
        <begin position="42"/>
        <end position="55"/>
    </location>
</feature>
<reference evidence="2" key="1">
    <citation type="submission" date="2018-05" db="EMBL/GenBank/DDBJ databases">
        <authorList>
            <person name="Lanie J.A."/>
            <person name="Ng W.-L."/>
            <person name="Kazmierczak K.M."/>
            <person name="Andrzejewski T.M."/>
            <person name="Davidsen T.M."/>
            <person name="Wayne K.J."/>
            <person name="Tettelin H."/>
            <person name="Glass J.I."/>
            <person name="Rusch D."/>
            <person name="Podicherti R."/>
            <person name="Tsui H.-C.T."/>
            <person name="Winkler M.E."/>
        </authorList>
    </citation>
    <scope>NUCLEOTIDE SEQUENCE</scope>
</reference>
<dbReference type="AlphaFoldDB" id="A0A382NI43"/>
<evidence type="ECO:0008006" key="3">
    <source>
        <dbReference type="Google" id="ProtNLM"/>
    </source>
</evidence>
<proteinExistence type="predicted"/>
<dbReference type="EMBL" id="UINC01100346">
    <property type="protein sequence ID" value="SVC60340.1"/>
    <property type="molecule type" value="Genomic_DNA"/>
</dbReference>
<name>A0A382NI43_9ZZZZ</name>
<feature type="region of interest" description="Disordered" evidence="1">
    <location>
        <begin position="42"/>
        <end position="65"/>
    </location>
</feature>
<dbReference type="Gene3D" id="3.20.20.80">
    <property type="entry name" value="Glycosidases"/>
    <property type="match status" value="1"/>
</dbReference>
<evidence type="ECO:0000313" key="2">
    <source>
        <dbReference type="EMBL" id="SVC60340.1"/>
    </source>
</evidence>
<feature type="non-terminal residue" evidence="2">
    <location>
        <position position="247"/>
    </location>
</feature>
<evidence type="ECO:0000256" key="1">
    <source>
        <dbReference type="SAM" id="MobiDB-lite"/>
    </source>
</evidence>
<sequence>MHRRTLGITVLADFILSEGVDAVLDNVVGRAGATAVALNPTVTAPSEEGQGSWQPPSDAGASPRLFDRPLYGKSGLWIRSAPSYVPEEHFYTDSPYRPRPASDLTEAHGHVVEEFIDAAIDRGLEVYFQLSGQSAPGMRDEDRPLLPGGGTPRRMADTGCLASPAIRSYLRAYVADLVARYPKITGFRPDWPEYPCYMLDEGFQDFSPHVRRWALERGMPFDDLQSEVAALYKALHGGLRNDDLAAF</sequence>
<accession>A0A382NI43</accession>